<evidence type="ECO:0000256" key="2">
    <source>
        <dbReference type="ARBA" id="ARBA00022617"/>
    </source>
</evidence>
<dbReference type="Pfam" id="PF00034">
    <property type="entry name" value="Cytochrom_C"/>
    <property type="match status" value="1"/>
</dbReference>
<keyword evidence="3 6" id="KW-0479">Metal-binding</keyword>
<dbReference type="PANTHER" id="PTHR33751">
    <property type="entry name" value="CBB3-TYPE CYTOCHROME C OXIDASE SUBUNIT FIXP"/>
    <property type="match status" value="1"/>
</dbReference>
<dbReference type="PANTHER" id="PTHR33751:SF9">
    <property type="entry name" value="CYTOCHROME C4"/>
    <property type="match status" value="1"/>
</dbReference>
<sequence length="112" mass="11746">MSAEPAPAKTAAATSATAPATAAAPSSSLGNAQRGKELAYTCRGCHGVAGFKNAYPNYHVPRIGGQSEAYLRSALMEYRKGTRKHPTMRAQATSYSEQQLADIAAYLASVKP</sequence>
<evidence type="ECO:0000259" key="8">
    <source>
        <dbReference type="PROSITE" id="PS51007"/>
    </source>
</evidence>
<keyword evidence="2 6" id="KW-0349">Heme</keyword>
<dbReference type="InterPro" id="IPR009056">
    <property type="entry name" value="Cyt_c-like_dom"/>
</dbReference>
<evidence type="ECO:0000256" key="5">
    <source>
        <dbReference type="ARBA" id="ARBA00023004"/>
    </source>
</evidence>
<feature type="domain" description="Cytochrome c" evidence="8">
    <location>
        <begin position="30"/>
        <end position="111"/>
    </location>
</feature>
<evidence type="ECO:0000256" key="3">
    <source>
        <dbReference type="ARBA" id="ARBA00022723"/>
    </source>
</evidence>
<protein>
    <submittedName>
        <fullName evidence="9">Cytochrome c</fullName>
    </submittedName>
</protein>
<feature type="compositionally biased region" description="Low complexity" evidence="7">
    <location>
        <begin position="1"/>
        <end position="28"/>
    </location>
</feature>
<dbReference type="InterPro" id="IPR036909">
    <property type="entry name" value="Cyt_c-like_dom_sf"/>
</dbReference>
<reference evidence="9 10" key="1">
    <citation type="submission" date="2024-01" db="EMBL/GenBank/DDBJ databases">
        <title>Novel species of the genus Luteimonas isolated from rivers.</title>
        <authorList>
            <person name="Lu H."/>
        </authorList>
    </citation>
    <scope>NUCLEOTIDE SEQUENCE [LARGE SCALE GENOMIC DNA]</scope>
    <source>
        <strain evidence="9 10">FXH3W</strain>
    </source>
</reference>
<accession>A0ABU7V0Z4</accession>
<organism evidence="9 10">
    <name type="scientific">Aquilutibacter rugosus</name>
    <dbReference type="NCBI Taxonomy" id="3115820"/>
    <lineage>
        <taxon>Bacteria</taxon>
        <taxon>Pseudomonadati</taxon>
        <taxon>Pseudomonadota</taxon>
        <taxon>Gammaproteobacteria</taxon>
        <taxon>Lysobacterales</taxon>
        <taxon>Lysobacteraceae</taxon>
        <taxon>Aquilutibacter</taxon>
    </lineage>
</organism>
<keyword evidence="5 6" id="KW-0408">Iron</keyword>
<feature type="region of interest" description="Disordered" evidence="7">
    <location>
        <begin position="1"/>
        <end position="31"/>
    </location>
</feature>
<evidence type="ECO:0000256" key="7">
    <source>
        <dbReference type="SAM" id="MobiDB-lite"/>
    </source>
</evidence>
<evidence type="ECO:0000256" key="4">
    <source>
        <dbReference type="ARBA" id="ARBA00022982"/>
    </source>
</evidence>
<dbReference type="SUPFAM" id="SSF46626">
    <property type="entry name" value="Cytochrome c"/>
    <property type="match status" value="1"/>
</dbReference>
<name>A0ABU7V0Z4_9GAMM</name>
<dbReference type="PROSITE" id="PS51007">
    <property type="entry name" value="CYTC"/>
    <property type="match status" value="1"/>
</dbReference>
<evidence type="ECO:0000313" key="10">
    <source>
        <dbReference type="Proteomes" id="UP001356170"/>
    </source>
</evidence>
<dbReference type="InterPro" id="IPR050597">
    <property type="entry name" value="Cytochrome_c_Oxidase_Subunit"/>
</dbReference>
<evidence type="ECO:0000313" key="9">
    <source>
        <dbReference type="EMBL" id="MEF2155963.1"/>
    </source>
</evidence>
<gene>
    <name evidence="9" type="ORF">V3390_06925</name>
</gene>
<keyword evidence="4" id="KW-0249">Electron transport</keyword>
<comment type="caution">
    <text evidence="9">The sequence shown here is derived from an EMBL/GenBank/DDBJ whole genome shotgun (WGS) entry which is preliminary data.</text>
</comment>
<dbReference type="EMBL" id="JAZHBO010000002">
    <property type="protein sequence ID" value="MEF2155963.1"/>
    <property type="molecule type" value="Genomic_DNA"/>
</dbReference>
<evidence type="ECO:0000256" key="6">
    <source>
        <dbReference type="PROSITE-ProRule" id="PRU00433"/>
    </source>
</evidence>
<dbReference type="Gene3D" id="1.10.760.10">
    <property type="entry name" value="Cytochrome c-like domain"/>
    <property type="match status" value="1"/>
</dbReference>
<keyword evidence="10" id="KW-1185">Reference proteome</keyword>
<dbReference type="Proteomes" id="UP001356170">
    <property type="component" value="Unassembled WGS sequence"/>
</dbReference>
<evidence type="ECO:0000256" key="1">
    <source>
        <dbReference type="ARBA" id="ARBA00022448"/>
    </source>
</evidence>
<keyword evidence="1" id="KW-0813">Transport</keyword>
<proteinExistence type="predicted"/>